<evidence type="ECO:0000256" key="6">
    <source>
        <dbReference type="SAM" id="MobiDB-lite"/>
    </source>
</evidence>
<evidence type="ECO:0000256" key="2">
    <source>
        <dbReference type="ARBA" id="ARBA00022737"/>
    </source>
</evidence>
<dbReference type="PROSITE" id="PS00678">
    <property type="entry name" value="WD_REPEATS_1"/>
    <property type="match status" value="1"/>
</dbReference>
<evidence type="ECO:0000256" key="5">
    <source>
        <dbReference type="PROSITE-ProRule" id="PRU00221"/>
    </source>
</evidence>
<dbReference type="InterPro" id="IPR001680">
    <property type="entry name" value="WD40_rpt"/>
</dbReference>
<feature type="repeat" description="WD" evidence="5">
    <location>
        <begin position="200"/>
        <end position="241"/>
    </location>
</feature>
<dbReference type="InterPro" id="IPR036322">
    <property type="entry name" value="WD40_repeat_dom_sf"/>
</dbReference>
<dbReference type="PROSITE" id="PS50294">
    <property type="entry name" value="WD_REPEATS_REGION"/>
    <property type="match status" value="1"/>
</dbReference>
<evidence type="ECO:0000256" key="4">
    <source>
        <dbReference type="ARBA" id="ARBA00038321"/>
    </source>
</evidence>
<gene>
    <name evidence="7" type="ORF">BJ684DRAFT_16439</name>
</gene>
<feature type="compositionally biased region" description="Polar residues" evidence="6">
    <location>
        <begin position="60"/>
        <end position="69"/>
    </location>
</feature>
<feature type="repeat" description="WD" evidence="5">
    <location>
        <begin position="170"/>
        <end position="199"/>
    </location>
</feature>
<protein>
    <submittedName>
        <fullName evidence="7">WD40-repeat-containing domain protein</fullName>
    </submittedName>
</protein>
<dbReference type="PANTHER" id="PTHR19857">
    <property type="entry name" value="MITOCHONDRIAL DIVISION PROTEIN 1-RELATED"/>
    <property type="match status" value="1"/>
</dbReference>
<dbReference type="GO" id="GO:0000502">
    <property type="term" value="C:proteasome complex"/>
    <property type="evidence" value="ECO:0007669"/>
    <property type="project" value="UniProtKB-KW"/>
</dbReference>
<dbReference type="OrthoDB" id="10257301at2759"/>
<evidence type="ECO:0000313" key="7">
    <source>
        <dbReference type="EMBL" id="RKP13133.1"/>
    </source>
</evidence>
<keyword evidence="8" id="KW-1185">Reference proteome</keyword>
<feature type="region of interest" description="Disordered" evidence="6">
    <location>
        <begin position="58"/>
        <end position="82"/>
    </location>
</feature>
<evidence type="ECO:0000256" key="1">
    <source>
        <dbReference type="ARBA" id="ARBA00022574"/>
    </source>
</evidence>
<dbReference type="InterPro" id="IPR015943">
    <property type="entry name" value="WD40/YVTN_repeat-like_dom_sf"/>
</dbReference>
<dbReference type="PROSITE" id="PS50082">
    <property type="entry name" value="WD_REPEATS_2"/>
    <property type="match status" value="2"/>
</dbReference>
<dbReference type="EMBL" id="KZ988100">
    <property type="protein sequence ID" value="RKP13133.1"/>
    <property type="molecule type" value="Genomic_DNA"/>
</dbReference>
<dbReference type="AlphaFoldDB" id="A0A4P9Y2W6"/>
<keyword evidence="2" id="KW-0677">Repeat</keyword>
<dbReference type="SMART" id="SM00320">
    <property type="entry name" value="WD40"/>
    <property type="match status" value="4"/>
</dbReference>
<dbReference type="SUPFAM" id="SSF50978">
    <property type="entry name" value="WD40 repeat-like"/>
    <property type="match status" value="1"/>
</dbReference>
<comment type="similarity">
    <text evidence="4">Belongs to the WD repeat PAAF1/RPN14 family.</text>
</comment>
<dbReference type="Proteomes" id="UP000267251">
    <property type="component" value="Unassembled WGS sequence"/>
</dbReference>
<dbReference type="Gene3D" id="2.130.10.10">
    <property type="entry name" value="YVTN repeat-like/Quinoprotein amine dehydrogenase"/>
    <property type="match status" value="2"/>
</dbReference>
<accession>A0A4P9Y2W6</accession>
<dbReference type="Pfam" id="PF00400">
    <property type="entry name" value="WD40"/>
    <property type="match status" value="2"/>
</dbReference>
<name>A0A4P9Y2W6_9FUNG</name>
<dbReference type="InterPro" id="IPR051179">
    <property type="entry name" value="WD_repeat_multifunction"/>
</dbReference>
<evidence type="ECO:0000313" key="8">
    <source>
        <dbReference type="Proteomes" id="UP000267251"/>
    </source>
</evidence>
<reference evidence="8" key="1">
    <citation type="journal article" date="2018" name="Nat. Microbiol.">
        <title>Leveraging single-cell genomics to expand the fungal tree of life.</title>
        <authorList>
            <person name="Ahrendt S.R."/>
            <person name="Quandt C.A."/>
            <person name="Ciobanu D."/>
            <person name="Clum A."/>
            <person name="Salamov A."/>
            <person name="Andreopoulos B."/>
            <person name="Cheng J.F."/>
            <person name="Woyke T."/>
            <person name="Pelin A."/>
            <person name="Henrissat B."/>
            <person name="Reynolds N.K."/>
            <person name="Benny G.L."/>
            <person name="Smith M.E."/>
            <person name="James T.Y."/>
            <person name="Grigoriev I.V."/>
        </authorList>
    </citation>
    <scope>NUCLEOTIDE SEQUENCE [LARGE SCALE GENOMIC DNA]</scope>
</reference>
<organism evidence="7 8">
    <name type="scientific">Piptocephalis cylindrospora</name>
    <dbReference type="NCBI Taxonomy" id="1907219"/>
    <lineage>
        <taxon>Eukaryota</taxon>
        <taxon>Fungi</taxon>
        <taxon>Fungi incertae sedis</taxon>
        <taxon>Zoopagomycota</taxon>
        <taxon>Zoopagomycotina</taxon>
        <taxon>Zoopagomycetes</taxon>
        <taxon>Zoopagales</taxon>
        <taxon>Piptocephalidaceae</taxon>
        <taxon>Piptocephalis</taxon>
    </lineage>
</organism>
<keyword evidence="3" id="KW-0647">Proteasome</keyword>
<dbReference type="PANTHER" id="PTHR19857:SF19">
    <property type="entry name" value="26S PROTEASOME REGULATORY SUBUNIT RPN14"/>
    <property type="match status" value="1"/>
</dbReference>
<proteinExistence type="inferred from homology"/>
<sequence length="430" mass="46267">MTTSPISSAPNGHGTTQRYLAYATIQPDWADVVTDVREAKVSEEVFWLSCYRRVHGSVRVTPSPSTSQERSQRPRMAGESGVDASLLNSHTLSVSCPNLGVDGVLIHTPTQSHSVFDSDTKLLSFDVSPGEELLAIGGSNGRLSVLHVPDGVCRLDLTQDIPTDISLCRFFPSGQVLLTGGTDMRLRVWSALDGSCPVTLIGHTGGITDTALVDRGRTVYSSSRDGTVRLWELSSSRSLQHWSFEDEGPVVALSLSNTRYGEEDGSSQSSQNLLSIGTQHGQIHGMDTRTHDQVIHLNAGDTESLTSMALEEGGYGCAVAFASGNVYTFDLRSPDTPVMQVTRNGSEITSVTWTNSTVSSLSALRCTTHDGATFAFPASSSSSSSMVDGEGDTVRIIEEWSGSELETVLGSRKTSSRVWTASRDNCIRMY</sequence>
<keyword evidence="1 5" id="KW-0853">WD repeat</keyword>
<evidence type="ECO:0000256" key="3">
    <source>
        <dbReference type="ARBA" id="ARBA00022942"/>
    </source>
</evidence>
<dbReference type="InterPro" id="IPR019775">
    <property type="entry name" value="WD40_repeat_CS"/>
</dbReference>